<evidence type="ECO:0000313" key="4">
    <source>
        <dbReference type="Proteomes" id="UP001555826"/>
    </source>
</evidence>
<dbReference type="InterPro" id="IPR054612">
    <property type="entry name" value="Phage_capsid-like_C"/>
</dbReference>
<dbReference type="NCBIfam" id="TIGR01554">
    <property type="entry name" value="major_cap_HK97"/>
    <property type="match status" value="1"/>
</dbReference>
<comment type="subcellular location">
    <subcellularLocation>
        <location evidence="1">Virion</location>
    </subcellularLocation>
</comment>
<name>A0ABV3P156_9ACTN</name>
<reference evidence="3 4" key="1">
    <citation type="submission" date="2024-07" db="EMBL/GenBank/DDBJ databases">
        <authorList>
            <person name="Thanompreechachai J."/>
            <person name="Duangmal K."/>
        </authorList>
    </citation>
    <scope>NUCLEOTIDE SEQUENCE [LARGE SCALE GENOMIC DNA]</scope>
    <source>
        <strain evidence="3 4">KCTC 19886</strain>
    </source>
</reference>
<evidence type="ECO:0000313" key="3">
    <source>
        <dbReference type="EMBL" id="MEW9263347.1"/>
    </source>
</evidence>
<dbReference type="InterPro" id="IPR024455">
    <property type="entry name" value="Phage_capsid"/>
</dbReference>
<comment type="caution">
    <text evidence="3">The sequence shown here is derived from an EMBL/GenBank/DDBJ whole genome shotgun (WGS) entry which is preliminary data.</text>
</comment>
<evidence type="ECO:0000259" key="2">
    <source>
        <dbReference type="Pfam" id="PF05065"/>
    </source>
</evidence>
<dbReference type="Gene3D" id="3.30.2320.10">
    <property type="entry name" value="hypothetical protein PF0899 domain"/>
    <property type="match status" value="1"/>
</dbReference>
<dbReference type="Gene3D" id="3.30.2400.10">
    <property type="entry name" value="Major capsid protein gp5"/>
    <property type="match status" value="1"/>
</dbReference>
<dbReference type="Proteomes" id="UP001555826">
    <property type="component" value="Unassembled WGS sequence"/>
</dbReference>
<dbReference type="EMBL" id="JBFNQN010000001">
    <property type="protein sequence ID" value="MEW9263347.1"/>
    <property type="molecule type" value="Genomic_DNA"/>
</dbReference>
<dbReference type="RefSeq" id="WP_367635937.1">
    <property type="nucleotide sequence ID" value="NZ_JBFNQN010000001.1"/>
</dbReference>
<proteinExistence type="predicted"/>
<dbReference type="Pfam" id="PF05065">
    <property type="entry name" value="Phage_capsid"/>
    <property type="match status" value="1"/>
</dbReference>
<accession>A0ABV3P156</accession>
<evidence type="ECO:0000256" key="1">
    <source>
        <dbReference type="ARBA" id="ARBA00004328"/>
    </source>
</evidence>
<feature type="domain" description="Phage capsid-like C-terminal" evidence="2">
    <location>
        <begin position="121"/>
        <end position="401"/>
    </location>
</feature>
<keyword evidence="4" id="KW-1185">Reference proteome</keyword>
<sequence>MNLQQKRAAAYQAALAIVDGAKAEGRDLTPSEVSRLEAHTEEVRIHDAEIARIGKSSALINSLGQLGSSESTPSTFGAKSLGEHFVKAAGSRLATAKSTEGRFSIAAPEFKAASDVHTVGSVTAPATTTVDTNVVTGFRRFLQVADLLAQGQLSGNAISYFVEGAREGNFTTVAEGAKKPQLHYADPTAVTESLKKIAGFIKESDEMVEDLDFLASAINQRLLYDLALFEEDQLLSGSGSGTNLLGLLNRSGIQTMGATTDSKTGNADQIFKAMTAIRTVAALRADGVVINPLDYQAFRLTKDGNGQYYGGGFFAGQYGNGTLQEDPPLWSVRTVVTPAIAQGTVLVGAFQQAATLYRKGGVRVEATNSNEADFTENKITIRAEERVALAVRRPAGLVKVTLGTAN</sequence>
<organism evidence="3 4">
    <name type="scientific">Kineococcus endophyticus</name>
    <dbReference type="NCBI Taxonomy" id="1181883"/>
    <lineage>
        <taxon>Bacteria</taxon>
        <taxon>Bacillati</taxon>
        <taxon>Actinomycetota</taxon>
        <taxon>Actinomycetes</taxon>
        <taxon>Kineosporiales</taxon>
        <taxon>Kineosporiaceae</taxon>
        <taxon>Kineococcus</taxon>
    </lineage>
</organism>
<dbReference type="SUPFAM" id="SSF56563">
    <property type="entry name" value="Major capsid protein gp5"/>
    <property type="match status" value="1"/>
</dbReference>
<protein>
    <submittedName>
        <fullName evidence="3">Phage major capsid protein</fullName>
    </submittedName>
</protein>
<gene>
    <name evidence="3" type="ORF">AB1207_01175</name>
</gene>